<evidence type="ECO:0000259" key="3">
    <source>
        <dbReference type="PROSITE" id="PS50883"/>
    </source>
</evidence>
<dbReference type="InterPro" id="IPR035919">
    <property type="entry name" value="EAL_sf"/>
</dbReference>
<dbReference type="Pfam" id="PF00990">
    <property type="entry name" value="GGDEF"/>
    <property type="match status" value="1"/>
</dbReference>
<sequence length="889" mass="100551">MRCKIQSFLALGFEEVSVSEKKTRELREDIGFYSTIIHTLPDLIWLKDSDGRYLACNHRFEDFFGASEQEILDKTDYDFVNTKLADLLREYDKEVLLTGSSSINEEWMTFANDGHRELLEIRRLPMYDNNGDLIGVLGIGRNITARRESEEKLQKSEERFALAMRGANDGLWDWNLETNEVYYSPRWKSMLGYQNDELTNDLNAWQNLVHPDDKDRVLTMVQDYLVGKVDSFDVEMRMQHKAGHEIFVLSRAFLVHRSSDGKAVRLVGTHVDITTRKKTEVFDDKNAEILEMIATGKPASEIYPEIALMYEARHPGLRCSMLELQDGRLMHGGAPSLPKEYCDAVHGLKNGPNVGSCGTSTYTGKRVLVENIETDPKWAEIKHVALPHGMRCCWSEPIKNSSGMVLGAFGMYYDYPALPNEEESNDLKSAARLAGIVMERDQAQKRIRELAYTDELTGLASRASFYQNLEASIQRSDRNISRLGLLYIDLDNFKSVNDSLGHDAGDLLLQEIAKRLQAVIREIDFVARLGGDEFCILVHDVDDDYAAAHMAQRCLEVISKPVELSARKFTPACSIGIAHYPNDGKDLSTLIKAADTSLYAAKERGKNQYAFYKSKLTQKAEYQFRVEQNLREAVEKQQLSLVYQPQIQILTGNIIGVEALSRWNHPQLGQISPIEFIATAERIGMIKPLTEWVLTTACNQAVAWKKAGLPAIRMAVNISPIHFLDKDFVSLIKRVIDETGMVPSELELEVTESVVQTDQQNLSIFRELKDLGVLLAIDDFGTGYSSFASLKHLTVDCLKIDKYFINDMLINNKSRVLIGSMIEMCRNLEHKIIVEGVETAEQYYTLQKFGCETAQGYLFSKPVSSAEISKLLNRNILNGSSMWPDAITP</sequence>
<feature type="domain" description="PAC" evidence="2">
    <location>
        <begin position="232"/>
        <end position="285"/>
    </location>
</feature>
<dbReference type="InterPro" id="IPR001633">
    <property type="entry name" value="EAL_dom"/>
</dbReference>
<dbReference type="AlphaFoldDB" id="A0A6M0RS59"/>
<reference evidence="5 6" key="1">
    <citation type="journal article" date="2020" name="Microb. Ecol.">
        <title>Ecogenomics of the Marine Benthic Filamentous Cyanobacterium Adonisia.</title>
        <authorList>
            <person name="Walter J.M."/>
            <person name="Coutinho F.H."/>
            <person name="Leomil L."/>
            <person name="Hargreaves P.I."/>
            <person name="Campeao M.E."/>
            <person name="Vieira V.V."/>
            <person name="Silva B.S."/>
            <person name="Fistarol G.O."/>
            <person name="Salomon P.S."/>
            <person name="Sawabe T."/>
            <person name="Mino S."/>
            <person name="Hosokawa M."/>
            <person name="Miyashita H."/>
            <person name="Maruyama F."/>
            <person name="van Verk M.C."/>
            <person name="Dutilh B.E."/>
            <person name="Thompson C.C."/>
            <person name="Thompson F.L."/>
        </authorList>
    </citation>
    <scope>NUCLEOTIDE SEQUENCE [LARGE SCALE GENOMIC DNA]</scope>
    <source>
        <strain evidence="5 6">CCMR0081</strain>
    </source>
</reference>
<gene>
    <name evidence="5" type="ORF">DXZ20_26075</name>
</gene>
<dbReference type="SMART" id="SM00052">
    <property type="entry name" value="EAL"/>
    <property type="match status" value="1"/>
</dbReference>
<dbReference type="InterPro" id="IPR000160">
    <property type="entry name" value="GGDEF_dom"/>
</dbReference>
<dbReference type="SMART" id="SM00091">
    <property type="entry name" value="PAS"/>
    <property type="match status" value="2"/>
</dbReference>
<dbReference type="NCBIfam" id="TIGR00229">
    <property type="entry name" value="sensory_box"/>
    <property type="match status" value="2"/>
</dbReference>
<feature type="domain" description="PAC" evidence="2">
    <location>
        <begin position="103"/>
        <end position="155"/>
    </location>
</feature>
<dbReference type="PROSITE" id="PS50113">
    <property type="entry name" value="PAC"/>
    <property type="match status" value="2"/>
</dbReference>
<name>A0A6M0RS59_9CYAN</name>
<dbReference type="NCBIfam" id="TIGR00254">
    <property type="entry name" value="GGDEF"/>
    <property type="match status" value="1"/>
</dbReference>
<dbReference type="SUPFAM" id="SSF55073">
    <property type="entry name" value="Nucleotide cyclase"/>
    <property type="match status" value="1"/>
</dbReference>
<proteinExistence type="predicted"/>
<dbReference type="Pfam" id="PF08448">
    <property type="entry name" value="PAS_4"/>
    <property type="match status" value="1"/>
</dbReference>
<dbReference type="SUPFAM" id="SSF55781">
    <property type="entry name" value="GAF domain-like"/>
    <property type="match status" value="1"/>
</dbReference>
<dbReference type="InterPro" id="IPR029787">
    <property type="entry name" value="Nucleotide_cyclase"/>
</dbReference>
<dbReference type="InterPro" id="IPR001610">
    <property type="entry name" value="PAC"/>
</dbReference>
<dbReference type="PIRSF" id="PIRSF005925">
    <property type="entry name" value="Dos"/>
    <property type="match status" value="1"/>
</dbReference>
<feature type="domain" description="EAL" evidence="3">
    <location>
        <begin position="623"/>
        <end position="876"/>
    </location>
</feature>
<feature type="domain" description="GGDEF" evidence="4">
    <location>
        <begin position="481"/>
        <end position="614"/>
    </location>
</feature>
<dbReference type="InterPro" id="IPR000014">
    <property type="entry name" value="PAS"/>
</dbReference>
<dbReference type="Pfam" id="PF00563">
    <property type="entry name" value="EAL"/>
    <property type="match status" value="1"/>
</dbReference>
<dbReference type="Gene3D" id="3.20.20.450">
    <property type="entry name" value="EAL domain"/>
    <property type="match status" value="1"/>
</dbReference>
<dbReference type="InterPro" id="IPR035965">
    <property type="entry name" value="PAS-like_dom_sf"/>
</dbReference>
<feature type="domain" description="PAS" evidence="1">
    <location>
        <begin position="29"/>
        <end position="99"/>
    </location>
</feature>
<organism evidence="5 6">
    <name type="scientific">Adonisia turfae CCMR0081</name>
    <dbReference type="NCBI Taxonomy" id="2292702"/>
    <lineage>
        <taxon>Bacteria</taxon>
        <taxon>Bacillati</taxon>
        <taxon>Cyanobacteriota</taxon>
        <taxon>Adonisia</taxon>
        <taxon>Adonisia turfae</taxon>
    </lineage>
</organism>
<dbReference type="Gene3D" id="3.30.450.40">
    <property type="match status" value="1"/>
</dbReference>
<evidence type="ECO:0000313" key="6">
    <source>
        <dbReference type="Proteomes" id="UP000481033"/>
    </source>
</evidence>
<dbReference type="Pfam" id="PF08447">
    <property type="entry name" value="PAS_3"/>
    <property type="match status" value="1"/>
</dbReference>
<dbReference type="SMART" id="SM00086">
    <property type="entry name" value="PAC"/>
    <property type="match status" value="2"/>
</dbReference>
<dbReference type="InterPro" id="IPR000700">
    <property type="entry name" value="PAS-assoc_C"/>
</dbReference>
<dbReference type="InterPro" id="IPR012226">
    <property type="entry name" value="Diguanyl_cyclase/Pdiesterase"/>
</dbReference>
<evidence type="ECO:0000259" key="4">
    <source>
        <dbReference type="PROSITE" id="PS50887"/>
    </source>
</evidence>
<evidence type="ECO:0000313" key="5">
    <source>
        <dbReference type="EMBL" id="NEZ59048.1"/>
    </source>
</evidence>
<dbReference type="Gene3D" id="3.30.450.20">
    <property type="entry name" value="PAS domain"/>
    <property type="match status" value="2"/>
</dbReference>
<evidence type="ECO:0000259" key="1">
    <source>
        <dbReference type="PROSITE" id="PS50112"/>
    </source>
</evidence>
<dbReference type="InterPro" id="IPR043128">
    <property type="entry name" value="Rev_trsase/Diguanyl_cyclase"/>
</dbReference>
<dbReference type="SMART" id="SM00267">
    <property type="entry name" value="GGDEF"/>
    <property type="match status" value="1"/>
</dbReference>
<protein>
    <submittedName>
        <fullName evidence="5">EAL domain-containing protein</fullName>
    </submittedName>
</protein>
<feature type="domain" description="PAS" evidence="1">
    <location>
        <begin position="156"/>
        <end position="228"/>
    </location>
</feature>
<dbReference type="Gene3D" id="3.30.70.270">
    <property type="match status" value="1"/>
</dbReference>
<dbReference type="PANTHER" id="PTHR44757">
    <property type="entry name" value="DIGUANYLATE CYCLASE DGCP"/>
    <property type="match status" value="1"/>
</dbReference>
<comment type="caution">
    <text evidence="5">The sequence shown here is derived from an EMBL/GenBank/DDBJ whole genome shotgun (WGS) entry which is preliminary data.</text>
</comment>
<dbReference type="Pfam" id="PF13185">
    <property type="entry name" value="GAF_2"/>
    <property type="match status" value="1"/>
</dbReference>
<accession>A0A6M0RS59</accession>
<dbReference type="CDD" id="cd00130">
    <property type="entry name" value="PAS"/>
    <property type="match status" value="2"/>
</dbReference>
<dbReference type="CDD" id="cd01948">
    <property type="entry name" value="EAL"/>
    <property type="match status" value="1"/>
</dbReference>
<dbReference type="InterPro" id="IPR013656">
    <property type="entry name" value="PAS_4"/>
</dbReference>
<evidence type="ECO:0000259" key="2">
    <source>
        <dbReference type="PROSITE" id="PS50113"/>
    </source>
</evidence>
<dbReference type="Proteomes" id="UP000481033">
    <property type="component" value="Unassembled WGS sequence"/>
</dbReference>
<dbReference type="SUPFAM" id="SSF141868">
    <property type="entry name" value="EAL domain-like"/>
    <property type="match status" value="1"/>
</dbReference>
<dbReference type="PROSITE" id="PS50883">
    <property type="entry name" value="EAL"/>
    <property type="match status" value="1"/>
</dbReference>
<dbReference type="CDD" id="cd01949">
    <property type="entry name" value="GGDEF"/>
    <property type="match status" value="1"/>
</dbReference>
<dbReference type="FunFam" id="3.30.70.270:FF:000001">
    <property type="entry name" value="Diguanylate cyclase domain protein"/>
    <property type="match status" value="1"/>
</dbReference>
<dbReference type="InterPro" id="IPR013655">
    <property type="entry name" value="PAS_fold_3"/>
</dbReference>
<dbReference type="PROSITE" id="PS50887">
    <property type="entry name" value="GGDEF"/>
    <property type="match status" value="1"/>
</dbReference>
<dbReference type="InterPro" id="IPR003018">
    <property type="entry name" value="GAF"/>
</dbReference>
<dbReference type="RefSeq" id="WP_163701990.1">
    <property type="nucleotide sequence ID" value="NZ_QXHD01000004.1"/>
</dbReference>
<dbReference type="EMBL" id="QXHD01000004">
    <property type="protein sequence ID" value="NEZ59048.1"/>
    <property type="molecule type" value="Genomic_DNA"/>
</dbReference>
<dbReference type="PANTHER" id="PTHR44757:SF2">
    <property type="entry name" value="BIOFILM ARCHITECTURE MAINTENANCE PROTEIN MBAA"/>
    <property type="match status" value="1"/>
</dbReference>
<keyword evidence="6" id="KW-1185">Reference proteome</keyword>
<dbReference type="PROSITE" id="PS50112">
    <property type="entry name" value="PAS"/>
    <property type="match status" value="2"/>
</dbReference>
<dbReference type="SUPFAM" id="SSF55785">
    <property type="entry name" value="PYP-like sensor domain (PAS domain)"/>
    <property type="match status" value="2"/>
</dbReference>
<dbReference type="InterPro" id="IPR052155">
    <property type="entry name" value="Biofilm_reg_signaling"/>
</dbReference>
<dbReference type="InterPro" id="IPR029016">
    <property type="entry name" value="GAF-like_dom_sf"/>
</dbReference>